<accession>A0A367RM76</accession>
<dbReference type="SUPFAM" id="SSF88723">
    <property type="entry name" value="PIN domain-like"/>
    <property type="match status" value="1"/>
</dbReference>
<proteinExistence type="predicted"/>
<dbReference type="InterPro" id="IPR029060">
    <property type="entry name" value="PIN-like_dom_sf"/>
</dbReference>
<sequence length="150" mass="17009">MVIGGDNPVFLDTNILVYASQIQSPFHQAAMEAIQGFYDAGIELWISRQILREYLATLTRPQQFVNPLPIAIVIQDLRYFYNRFWVAEDSSQVTERLLTLMEEIPSGGKQVHDANIVATMLIYGIPQLLTHNIGDFARFSRLITVLPLQG</sequence>
<evidence type="ECO:0000313" key="2">
    <source>
        <dbReference type="EMBL" id="RCJ37667.1"/>
    </source>
</evidence>
<dbReference type="InterPro" id="IPR002716">
    <property type="entry name" value="PIN_dom"/>
</dbReference>
<evidence type="ECO:0000313" key="3">
    <source>
        <dbReference type="Proteomes" id="UP000252085"/>
    </source>
</evidence>
<feature type="domain" description="PIN" evidence="1">
    <location>
        <begin position="9"/>
        <end position="139"/>
    </location>
</feature>
<name>A0A367RM76_NOSPU</name>
<reference evidence="2 3" key="1">
    <citation type="submission" date="2016-04" db="EMBL/GenBank/DDBJ databases">
        <authorList>
            <person name="Evans L.H."/>
            <person name="Alamgir A."/>
            <person name="Owens N."/>
            <person name="Weber N.D."/>
            <person name="Virtaneva K."/>
            <person name="Barbian K."/>
            <person name="Babar A."/>
            <person name="Rosenke K."/>
        </authorList>
    </citation>
    <scope>NUCLEOTIDE SEQUENCE [LARGE SCALE GENOMIC DNA]</scope>
    <source>
        <strain evidence="2">NIES-2108</strain>
    </source>
</reference>
<dbReference type="Pfam" id="PF01850">
    <property type="entry name" value="PIN"/>
    <property type="match status" value="1"/>
</dbReference>
<organism evidence="2 3">
    <name type="scientific">Nostoc punctiforme NIES-2108</name>
    <dbReference type="NCBI Taxonomy" id="1356359"/>
    <lineage>
        <taxon>Bacteria</taxon>
        <taxon>Bacillati</taxon>
        <taxon>Cyanobacteriota</taxon>
        <taxon>Cyanophyceae</taxon>
        <taxon>Nostocales</taxon>
        <taxon>Nostocaceae</taxon>
        <taxon>Nostoc</taxon>
    </lineage>
</organism>
<dbReference type="Proteomes" id="UP000252085">
    <property type="component" value="Unassembled WGS sequence"/>
</dbReference>
<protein>
    <submittedName>
        <fullName evidence="2">Twitching motility protein PilT</fullName>
    </submittedName>
</protein>
<dbReference type="EMBL" id="LXQE01000136">
    <property type="protein sequence ID" value="RCJ37667.1"/>
    <property type="molecule type" value="Genomic_DNA"/>
</dbReference>
<comment type="caution">
    <text evidence="2">The sequence shown here is derived from an EMBL/GenBank/DDBJ whole genome shotgun (WGS) entry which is preliminary data.</text>
</comment>
<dbReference type="AlphaFoldDB" id="A0A367RM76"/>
<dbReference type="Gene3D" id="3.40.50.1010">
    <property type="entry name" value="5'-nuclease"/>
    <property type="match status" value="1"/>
</dbReference>
<gene>
    <name evidence="2" type="ORF">A6769_12265</name>
</gene>
<evidence type="ECO:0000259" key="1">
    <source>
        <dbReference type="Pfam" id="PF01850"/>
    </source>
</evidence>